<reference evidence="1 2" key="2">
    <citation type="journal article" date="2012" name="J. Bacteriol.">
        <title>Complete genome sequences of six strains of the genus Methylobacterium.</title>
        <authorList>
            <person name="Marx C.J."/>
            <person name="Bringel F."/>
            <person name="Chistoserdova L."/>
            <person name="Moulin L."/>
            <person name="Farhan Ul Haque M."/>
            <person name="Fleischman D.E."/>
            <person name="Gruffaz C."/>
            <person name="Jourand P."/>
            <person name="Knief C."/>
            <person name="Lee M.C."/>
            <person name="Muller E.E."/>
            <person name="Nadalig T."/>
            <person name="Peyraud R."/>
            <person name="Roselli S."/>
            <person name="Russ L."/>
            <person name="Goodwin L.A."/>
            <person name="Ivanova N."/>
            <person name="Kyrpides N."/>
            <person name="Lajus A."/>
            <person name="Land M.L."/>
            <person name="Medigue C."/>
            <person name="Mikhailova N."/>
            <person name="Nolan M."/>
            <person name="Woyke T."/>
            <person name="Stolyar S."/>
            <person name="Vorholt J.A."/>
            <person name="Vuilleumier S."/>
        </authorList>
    </citation>
    <scope>NUCLEOTIDE SEQUENCE [LARGE SCALE GENOMIC DNA]</scope>
    <source>
        <strain evidence="2">CM4 / NCIMB 13688</strain>
    </source>
</reference>
<dbReference type="Proteomes" id="UP000002385">
    <property type="component" value="Chromosome"/>
</dbReference>
<dbReference type="RefSeq" id="WP_015950257.1">
    <property type="nucleotide sequence ID" value="NC_011757.1"/>
</dbReference>
<dbReference type="KEGG" id="mch:Mchl_1574"/>
<dbReference type="EMBL" id="CP001298">
    <property type="protein sequence ID" value="ACK82438.1"/>
    <property type="molecule type" value="Genomic_DNA"/>
</dbReference>
<evidence type="ECO:0000313" key="2">
    <source>
        <dbReference type="Proteomes" id="UP000002385"/>
    </source>
</evidence>
<reference evidence="2" key="1">
    <citation type="submission" date="2008-12" db="EMBL/GenBank/DDBJ databases">
        <title>Complete sequence of chromosome of Methylobacterium chloromethanicum CM4.</title>
        <authorList>
            <consortium name="US DOE Joint Genome Institute"/>
            <person name="Lucas S."/>
            <person name="Copeland A."/>
            <person name="Lapidus A."/>
            <person name="Glavina del Rio T."/>
            <person name="Dalin E."/>
            <person name="Tice H."/>
            <person name="Bruce D."/>
            <person name="Goodwin L."/>
            <person name="Pitluck S."/>
            <person name="Chertkov O."/>
            <person name="Brettin T."/>
            <person name="Detter J.C."/>
            <person name="Han C."/>
            <person name="Larimer F."/>
            <person name="Land M."/>
            <person name="Hauser L."/>
            <person name="Kyrpides N."/>
            <person name="Mikhailova N."/>
            <person name="Marx C."/>
            <person name="Richardson P."/>
        </authorList>
    </citation>
    <scope>NUCLEOTIDE SEQUENCE [LARGE SCALE GENOMIC DNA]</scope>
    <source>
        <strain evidence="2">CM4 / NCIMB 13688</strain>
    </source>
</reference>
<evidence type="ECO:0000313" key="1">
    <source>
        <dbReference type="EMBL" id="ACK82438.1"/>
    </source>
</evidence>
<proteinExistence type="predicted"/>
<dbReference type="AlphaFoldDB" id="B7KST6"/>
<sequence>MAEIRLITPKEAPSPDQSHVLIAPAPDGRFIARGSVSSDRDGTFWDPQPFDTVEAAIADAQAWAKQNDVPHIFVRERA</sequence>
<dbReference type="HOGENOM" id="CLU_2617918_0_0_5"/>
<organism evidence="1 2">
    <name type="scientific">Methylorubrum extorquens (strain CM4 / NCIMB 13688)</name>
    <name type="common">Methylobacterium extorquens</name>
    <dbReference type="NCBI Taxonomy" id="440085"/>
    <lineage>
        <taxon>Bacteria</taxon>
        <taxon>Pseudomonadati</taxon>
        <taxon>Pseudomonadota</taxon>
        <taxon>Alphaproteobacteria</taxon>
        <taxon>Hyphomicrobiales</taxon>
        <taxon>Methylobacteriaceae</taxon>
        <taxon>Methylorubrum</taxon>
    </lineage>
</organism>
<name>B7KST6_METC4</name>
<accession>B7KST6</accession>
<protein>
    <submittedName>
        <fullName evidence="1">Uncharacterized protein</fullName>
    </submittedName>
</protein>
<gene>
    <name evidence="1" type="ordered locus">Mchl_1574</name>
</gene>